<dbReference type="AlphaFoldDB" id="A0A7X2IXN4"/>
<dbReference type="Pfam" id="PF00583">
    <property type="entry name" value="Acetyltransf_1"/>
    <property type="match status" value="1"/>
</dbReference>
<keyword evidence="2" id="KW-0012">Acyltransferase</keyword>
<organism evidence="4 5">
    <name type="scientific">Metabacillus lacus</name>
    <dbReference type="NCBI Taxonomy" id="1983721"/>
    <lineage>
        <taxon>Bacteria</taxon>
        <taxon>Bacillati</taxon>
        <taxon>Bacillota</taxon>
        <taxon>Bacilli</taxon>
        <taxon>Bacillales</taxon>
        <taxon>Bacillaceae</taxon>
        <taxon>Metabacillus</taxon>
    </lineage>
</organism>
<dbReference type="InterPro" id="IPR000182">
    <property type="entry name" value="GNAT_dom"/>
</dbReference>
<dbReference type="EMBL" id="WKKI01000006">
    <property type="protein sequence ID" value="MRX71718.1"/>
    <property type="molecule type" value="Genomic_DNA"/>
</dbReference>
<evidence type="ECO:0000259" key="3">
    <source>
        <dbReference type="PROSITE" id="PS51186"/>
    </source>
</evidence>
<dbReference type="CDD" id="cd04301">
    <property type="entry name" value="NAT_SF"/>
    <property type="match status" value="1"/>
</dbReference>
<dbReference type="Gene3D" id="3.40.630.30">
    <property type="match status" value="1"/>
</dbReference>
<accession>A0A7X2IXN4</accession>
<comment type="caution">
    <text evidence="4">The sequence shown here is derived from an EMBL/GenBank/DDBJ whole genome shotgun (WGS) entry which is preliminary data.</text>
</comment>
<dbReference type="PANTHER" id="PTHR43877">
    <property type="entry name" value="AMINOALKYLPHOSPHONATE N-ACETYLTRANSFERASE-RELATED-RELATED"/>
    <property type="match status" value="1"/>
</dbReference>
<dbReference type="PROSITE" id="PS51186">
    <property type="entry name" value="GNAT"/>
    <property type="match status" value="1"/>
</dbReference>
<reference evidence="4 5" key="1">
    <citation type="submission" date="2019-11" db="EMBL/GenBank/DDBJ databases">
        <title>Bacillus lacus genome.</title>
        <authorList>
            <person name="Allen C.J."/>
            <person name="Newman J.D."/>
        </authorList>
    </citation>
    <scope>NUCLEOTIDE SEQUENCE [LARGE SCALE GENOMIC DNA]</scope>
    <source>
        <strain evidence="4 5">KCTC 33946</strain>
    </source>
</reference>
<sequence length="252" mass="29199">MLHIEQTEDLYFQLFCEKKNYPGYCSYSDKQLKDMFSHQFLRVCSYPDKDHLYTLLQEAPCILGTEFTHVKLPSTMWLGPRVTDTLSQKGYLLDLDLVYAIQTSELSLNEVRDETPDDKKKAMKDAWSVMYEYDAFHHGAFFARSKLQRKQPYYLNETILLFACYENGKPVGSTELFWSREHKTAKLEELSVLDDYQGRGFGSSLVKKAIREAGKLGISTVYLVTSQSDGAQYFYEKLGFSKVKESLTIHNF</sequence>
<keyword evidence="5" id="KW-1185">Reference proteome</keyword>
<dbReference type="OrthoDB" id="2463977at2"/>
<dbReference type="GO" id="GO:0016747">
    <property type="term" value="F:acyltransferase activity, transferring groups other than amino-acyl groups"/>
    <property type="evidence" value="ECO:0007669"/>
    <property type="project" value="InterPro"/>
</dbReference>
<protein>
    <submittedName>
        <fullName evidence="4">GNAT family N-acetyltransferase</fullName>
    </submittedName>
</protein>
<evidence type="ECO:0000256" key="2">
    <source>
        <dbReference type="ARBA" id="ARBA00023315"/>
    </source>
</evidence>
<proteinExistence type="predicted"/>
<dbReference type="SUPFAM" id="SSF55729">
    <property type="entry name" value="Acyl-CoA N-acyltransferases (Nat)"/>
    <property type="match status" value="1"/>
</dbReference>
<dbReference type="InterPro" id="IPR050832">
    <property type="entry name" value="Bact_Acetyltransf"/>
</dbReference>
<keyword evidence="1 4" id="KW-0808">Transferase</keyword>
<dbReference type="RefSeq" id="WP_154306842.1">
    <property type="nucleotide sequence ID" value="NZ_WKKI01000006.1"/>
</dbReference>
<dbReference type="InterPro" id="IPR016181">
    <property type="entry name" value="Acyl_CoA_acyltransferase"/>
</dbReference>
<gene>
    <name evidence="4" type="ORF">GJU40_05955</name>
</gene>
<name>A0A7X2IXN4_9BACI</name>
<evidence type="ECO:0000256" key="1">
    <source>
        <dbReference type="ARBA" id="ARBA00022679"/>
    </source>
</evidence>
<dbReference type="Proteomes" id="UP000448867">
    <property type="component" value="Unassembled WGS sequence"/>
</dbReference>
<feature type="domain" description="N-acetyltransferase" evidence="3">
    <location>
        <begin position="109"/>
        <end position="252"/>
    </location>
</feature>
<evidence type="ECO:0000313" key="4">
    <source>
        <dbReference type="EMBL" id="MRX71718.1"/>
    </source>
</evidence>
<evidence type="ECO:0000313" key="5">
    <source>
        <dbReference type="Proteomes" id="UP000448867"/>
    </source>
</evidence>